<comment type="similarity">
    <text evidence="1">Belongs to the UDP-glycosyltransferase family.</text>
</comment>
<sequence length="1332" mass="152581">MKKSNGLRVILFPLPLQGCINPMIQLAKILHSRGFSITVIHTCFNAPKASSHPLFTFIQIQDGLSETETRTRDVKLLITLLNQNCESPVRECLRKLLQSAKEEKQRISCLINDSGWIFTQHLAKSLNLMRLAFNTYKISFFRSHFVLPQLRREMFLPLQDSEQDDPVEKFPPLRKKDLLRILEADSVQGDSYSDMILEKTKASSGLIFMSCEELDQDSLSQAREDFKVPIFAIGPSHSHFPASSSSLFTPDETCIPWLDRQEDKSVIYVSIGSLVTINETELMEIAWGLSNSDQPFLWVVRVGSVNGTEWIEAIPEYFIKRLNEKGKIVKWAPQQEVLKHRAIGGFLTHNGWNSTVESVCEGVPMICLPFRWDQLLNARFVSDVWMVGIHLEGRIERDEIERAIRRLLLETEGEAIRGRIQLLKEKIFLHLDRETRKKKKASMEKSNGLRVILFPLPLQGCINPMIQLAKILHSRGFSITVIHTCFNAPKASSHPLFTFLEIPDGLSETEKRTNNTKLLLTLLNRNCESPFRECLSKLLQSADSETGEEKQRISCLIADSGWMFTQPIAQSLKLPILVLSVFTVSFFRCQFVLPKLRREVYLPLQDSEQEDLVQEFPPLRKKDIVRILDVETDILDPFLDKVLQMTKASSGLIFMSCEELDQDSVSQAREDFKIPIFGIGPSHSHFPATSCPHPTRLAFHDLTEIAWGLRNSDQPFLLVVRVGSVRGREWIETIPEEIMEKLNEKGNIVKWAPQPDILKHRAIGGFLTHNGWSSTVESVCEAVPMICLPFRWDQMLNARFVSDVWMVGINLEDRVERNEIEGAIRRLLVEPEGKAIRERIELLKEKVARSFKQNDTWYQKGNNNSFWKEDQMEKGSMDKSNGLRVILFPLPLQGCINPMIQLAKILHSRGFSITVIHTRFNAPKASNHPLFTFLQIEDGLSETETRTHDVTLLLTLLNRGSESPFRDCLTKLLQSADSETGEEKQRICCLIDDSGWILTQPIAQSLNLPRLVLTNYNVSFFRNHFVLPQLRREMYRHLQDSEKDDLVQEFLPLRKKDVLQIIDKETEVLDSYLDMMLETTKASSGLILMSCEELDQDSLSQAREDFQVPIFTIGPSHCYFPGSSSSLFTVDETCIPWLDKQEDKSVIYVSFGSIVTISESEFMEIAWGLRNCDQPFLWVVRVGSAVHGTEWMDAIPKKFIDWLHEKGKIVNWAPQQDVLKHRAVGGFLTHNGWNSTVESVFEGVPMICLPFVWDQLLNARFVSDVWMVGLHLEGRIQRNVIEEAIRRLFSETEGKAIRERMEILKENVGRSVKPKGSAYRSLQHLIDYITSF</sequence>
<dbReference type="GO" id="GO:0080043">
    <property type="term" value="F:quercetin 3-O-glucosyltransferase activity"/>
    <property type="evidence" value="ECO:0007669"/>
    <property type="project" value="TreeGrafter"/>
</dbReference>
<protein>
    <submittedName>
        <fullName evidence="4">UDP-glucuronosyl/UDP-glucosyltransferase</fullName>
    </submittedName>
</protein>
<gene>
    <name evidence="4" type="ORF">ISN45_At05g005050</name>
</gene>
<comment type="caution">
    <text evidence="4">The sequence shown here is derived from an EMBL/GenBank/DDBJ whole genome shotgun (WGS) entry which is preliminary data.</text>
</comment>
<dbReference type="CDD" id="cd03784">
    <property type="entry name" value="GT1_Gtf-like"/>
    <property type="match status" value="3"/>
</dbReference>
<reference evidence="4 5" key="1">
    <citation type="submission" date="2020-12" db="EMBL/GenBank/DDBJ databases">
        <title>Concerted genomic and epigenomic changes stabilize Arabidopsis allopolyploids.</title>
        <authorList>
            <person name="Chen Z."/>
        </authorList>
    </citation>
    <scope>NUCLEOTIDE SEQUENCE [LARGE SCALE GENOMIC DNA]</scope>
    <source>
        <strain evidence="4">Allo738</strain>
        <tissue evidence="4">Leaf</tissue>
    </source>
</reference>
<keyword evidence="2" id="KW-0328">Glycosyltransferase</keyword>
<dbReference type="GO" id="GO:0080044">
    <property type="term" value="F:quercetin 7-O-glucosyltransferase activity"/>
    <property type="evidence" value="ECO:0007669"/>
    <property type="project" value="TreeGrafter"/>
</dbReference>
<dbReference type="PANTHER" id="PTHR11926">
    <property type="entry name" value="GLUCOSYL/GLUCURONOSYL TRANSFERASES"/>
    <property type="match status" value="1"/>
</dbReference>
<keyword evidence="5" id="KW-1185">Reference proteome</keyword>
<evidence type="ECO:0000256" key="2">
    <source>
        <dbReference type="ARBA" id="ARBA00022676"/>
    </source>
</evidence>
<name>A0A8T2CUE1_9BRAS</name>
<evidence type="ECO:0000256" key="1">
    <source>
        <dbReference type="ARBA" id="ARBA00009995"/>
    </source>
</evidence>
<dbReference type="FunFam" id="3.40.50.2000:FF:000040">
    <property type="entry name" value="UDP-glycosyltransferase 76C1"/>
    <property type="match status" value="2"/>
</dbReference>
<evidence type="ECO:0000313" key="5">
    <source>
        <dbReference type="Proteomes" id="UP000694240"/>
    </source>
</evidence>
<dbReference type="InterPro" id="IPR002213">
    <property type="entry name" value="UDP_glucos_trans"/>
</dbReference>
<proteinExistence type="inferred from homology"/>
<dbReference type="PANTHER" id="PTHR11926:SF906">
    <property type="entry name" value="UDP-GLYCOSYLTRANSFERASE 76C3-RELATED"/>
    <property type="match status" value="1"/>
</dbReference>
<keyword evidence="3" id="KW-0808">Transferase</keyword>
<dbReference type="Proteomes" id="UP000694240">
    <property type="component" value="Chromosome 5"/>
</dbReference>
<dbReference type="Pfam" id="PF00201">
    <property type="entry name" value="UDPGT"/>
    <property type="match status" value="3"/>
</dbReference>
<dbReference type="FunFam" id="3.40.50.2000:FF:000120">
    <property type="entry name" value="UDP-glycosyltransferase 76C1"/>
    <property type="match status" value="3"/>
</dbReference>
<evidence type="ECO:0000256" key="3">
    <source>
        <dbReference type="ARBA" id="ARBA00022679"/>
    </source>
</evidence>
<organism evidence="4 5">
    <name type="scientific">Arabidopsis thaliana x Arabidopsis arenosa</name>
    <dbReference type="NCBI Taxonomy" id="1240361"/>
    <lineage>
        <taxon>Eukaryota</taxon>
        <taxon>Viridiplantae</taxon>
        <taxon>Streptophyta</taxon>
        <taxon>Embryophyta</taxon>
        <taxon>Tracheophyta</taxon>
        <taxon>Spermatophyta</taxon>
        <taxon>Magnoliopsida</taxon>
        <taxon>eudicotyledons</taxon>
        <taxon>Gunneridae</taxon>
        <taxon>Pentapetalae</taxon>
        <taxon>rosids</taxon>
        <taxon>malvids</taxon>
        <taxon>Brassicales</taxon>
        <taxon>Brassicaceae</taxon>
        <taxon>Camelineae</taxon>
        <taxon>Arabidopsis</taxon>
    </lineage>
</organism>
<dbReference type="EMBL" id="JAEFBK010000005">
    <property type="protein sequence ID" value="KAG7601313.1"/>
    <property type="molecule type" value="Genomic_DNA"/>
</dbReference>
<accession>A0A8T2CUE1</accession>
<evidence type="ECO:0000313" key="4">
    <source>
        <dbReference type="EMBL" id="KAG7601313.1"/>
    </source>
</evidence>